<reference evidence="1" key="2">
    <citation type="journal article" date="2015" name="Data Brief">
        <title>Shoot transcriptome of the giant reed, Arundo donax.</title>
        <authorList>
            <person name="Barrero R.A."/>
            <person name="Guerrero F.D."/>
            <person name="Moolhuijzen P."/>
            <person name="Goolsby J.A."/>
            <person name="Tidwell J."/>
            <person name="Bellgard S.E."/>
            <person name="Bellgard M.I."/>
        </authorList>
    </citation>
    <scope>NUCLEOTIDE SEQUENCE</scope>
    <source>
        <tissue evidence="1">Shoot tissue taken approximately 20 cm above the soil surface</tissue>
    </source>
</reference>
<name>A0A0A9AHE2_ARUDO</name>
<proteinExistence type="predicted"/>
<protein>
    <submittedName>
        <fullName evidence="1">Uncharacterized protein</fullName>
    </submittedName>
</protein>
<reference evidence="1" key="1">
    <citation type="submission" date="2014-09" db="EMBL/GenBank/DDBJ databases">
        <authorList>
            <person name="Magalhaes I.L.F."/>
            <person name="Oliveira U."/>
            <person name="Santos F.R."/>
            <person name="Vidigal T.H.D.A."/>
            <person name="Brescovit A.D."/>
            <person name="Santos A.J."/>
        </authorList>
    </citation>
    <scope>NUCLEOTIDE SEQUENCE</scope>
    <source>
        <tissue evidence="1">Shoot tissue taken approximately 20 cm above the soil surface</tissue>
    </source>
</reference>
<dbReference type="EMBL" id="GBRH01248607">
    <property type="protein sequence ID" value="JAD49288.1"/>
    <property type="molecule type" value="Transcribed_RNA"/>
</dbReference>
<accession>A0A0A9AHE2</accession>
<evidence type="ECO:0000313" key="1">
    <source>
        <dbReference type="EMBL" id="JAD49288.1"/>
    </source>
</evidence>
<dbReference type="AlphaFoldDB" id="A0A0A9AHE2"/>
<organism evidence="1">
    <name type="scientific">Arundo donax</name>
    <name type="common">Giant reed</name>
    <name type="synonym">Donax arundinaceus</name>
    <dbReference type="NCBI Taxonomy" id="35708"/>
    <lineage>
        <taxon>Eukaryota</taxon>
        <taxon>Viridiplantae</taxon>
        <taxon>Streptophyta</taxon>
        <taxon>Embryophyta</taxon>
        <taxon>Tracheophyta</taxon>
        <taxon>Spermatophyta</taxon>
        <taxon>Magnoliopsida</taxon>
        <taxon>Liliopsida</taxon>
        <taxon>Poales</taxon>
        <taxon>Poaceae</taxon>
        <taxon>PACMAD clade</taxon>
        <taxon>Arundinoideae</taxon>
        <taxon>Arundineae</taxon>
        <taxon>Arundo</taxon>
    </lineage>
</organism>
<sequence length="19" mass="2225">MLYQNAPNRLMGYQLNVKA</sequence>